<evidence type="ECO:0000313" key="4">
    <source>
        <dbReference type="Proteomes" id="UP001194714"/>
    </source>
</evidence>
<evidence type="ECO:0000313" key="3">
    <source>
        <dbReference type="EMBL" id="MBF5059122.1"/>
    </source>
</evidence>
<gene>
    <name evidence="3" type="ORF">NEPTK9_000629</name>
</gene>
<keyword evidence="1" id="KW-0812">Transmembrane</keyword>
<dbReference type="PANTHER" id="PTHR34475:SF1">
    <property type="entry name" value="CYTOSKELETON PROTEIN RODZ"/>
    <property type="match status" value="1"/>
</dbReference>
<dbReference type="Pfam" id="PF13413">
    <property type="entry name" value="HTH_25"/>
    <property type="match status" value="1"/>
</dbReference>
<name>A0ABS0AZT6_9BACT</name>
<accession>A0ABS0AZT6</accession>
<sequence length="144" mass="16505">MGEKHLRTFMNEDVKKLGELFKSKRKELNLSLKEVENATSIRTSHLEAIEEGKKDRFLSPVYMLGFMRQYAKFLELDGEKLIEEHPGAVKLEQEKQEFSYGIGTLERRNSMGGGVKWLPNLLWGAVGVGVLVIAYYFAKYLGLF</sequence>
<dbReference type="EMBL" id="JAAEJV010000011">
    <property type="protein sequence ID" value="MBF5059122.1"/>
    <property type="molecule type" value="Genomic_DNA"/>
</dbReference>
<organism evidence="3 4">
    <name type="scientific">Candidatus Neptunichlamydia vexilliferae</name>
    <dbReference type="NCBI Taxonomy" id="1651774"/>
    <lineage>
        <taxon>Bacteria</taxon>
        <taxon>Pseudomonadati</taxon>
        <taxon>Chlamydiota</taxon>
        <taxon>Chlamydiia</taxon>
        <taxon>Parachlamydiales</taxon>
        <taxon>Simkaniaceae</taxon>
        <taxon>Candidatus Neptunichlamydia</taxon>
    </lineage>
</organism>
<reference evidence="3 4" key="1">
    <citation type="submission" date="2020-01" db="EMBL/GenBank/DDBJ databases">
        <title>Draft genome sequence of Cand. Neptunochlamydia vexilliferae K9.</title>
        <authorList>
            <person name="Schulz F."/>
            <person name="Koestlbacher S."/>
            <person name="Wascher F."/>
            <person name="Pizzetti I."/>
            <person name="Horn M."/>
        </authorList>
    </citation>
    <scope>NUCLEOTIDE SEQUENCE [LARGE SCALE GENOMIC DNA]</scope>
    <source>
        <strain evidence="3 4">K9</strain>
    </source>
</reference>
<dbReference type="SUPFAM" id="SSF47413">
    <property type="entry name" value="lambda repressor-like DNA-binding domains"/>
    <property type="match status" value="1"/>
</dbReference>
<comment type="caution">
    <text evidence="3">The sequence shown here is derived from an EMBL/GenBank/DDBJ whole genome shotgun (WGS) entry which is preliminary data.</text>
</comment>
<dbReference type="Proteomes" id="UP001194714">
    <property type="component" value="Unassembled WGS sequence"/>
</dbReference>
<feature type="transmembrane region" description="Helical" evidence="1">
    <location>
        <begin position="117"/>
        <end position="138"/>
    </location>
</feature>
<dbReference type="InterPro" id="IPR010982">
    <property type="entry name" value="Lambda_DNA-bd_dom_sf"/>
</dbReference>
<keyword evidence="1" id="KW-1133">Transmembrane helix</keyword>
<dbReference type="SMART" id="SM00530">
    <property type="entry name" value="HTH_XRE"/>
    <property type="match status" value="1"/>
</dbReference>
<protein>
    <recommendedName>
        <fullName evidence="2">HTH cro/C1-type domain-containing protein</fullName>
    </recommendedName>
</protein>
<dbReference type="PANTHER" id="PTHR34475">
    <property type="match status" value="1"/>
</dbReference>
<keyword evidence="4" id="KW-1185">Reference proteome</keyword>
<evidence type="ECO:0000259" key="2">
    <source>
        <dbReference type="SMART" id="SM00530"/>
    </source>
</evidence>
<dbReference type="Gene3D" id="1.10.260.40">
    <property type="entry name" value="lambda repressor-like DNA-binding domains"/>
    <property type="match status" value="1"/>
</dbReference>
<proteinExistence type="predicted"/>
<feature type="domain" description="HTH cro/C1-type" evidence="2">
    <location>
        <begin position="20"/>
        <end position="81"/>
    </location>
</feature>
<dbReference type="InterPro" id="IPR001387">
    <property type="entry name" value="Cro/C1-type_HTH"/>
</dbReference>
<dbReference type="InterPro" id="IPR050400">
    <property type="entry name" value="Bact_Cytoskel_RodZ"/>
</dbReference>
<evidence type="ECO:0000256" key="1">
    <source>
        <dbReference type="SAM" id="Phobius"/>
    </source>
</evidence>
<keyword evidence="1" id="KW-0472">Membrane</keyword>
<dbReference type="CDD" id="cd00093">
    <property type="entry name" value="HTH_XRE"/>
    <property type="match status" value="1"/>
</dbReference>